<reference evidence="6" key="1">
    <citation type="submission" date="2016-12" db="EMBL/GenBank/DDBJ databases">
        <authorList>
            <person name="Varghese N."/>
            <person name="Submissions S."/>
        </authorList>
    </citation>
    <scope>NUCLEOTIDE SEQUENCE [LARGE SCALE GENOMIC DNA]</scope>
    <source>
        <strain evidence="6">DSM 11544</strain>
    </source>
</reference>
<keyword evidence="1" id="KW-0805">Transcription regulation</keyword>
<evidence type="ECO:0000313" key="6">
    <source>
        <dbReference type="Proteomes" id="UP000184010"/>
    </source>
</evidence>
<feature type="domain" description="HTH araC/xylS-type" evidence="4">
    <location>
        <begin position="218"/>
        <end position="316"/>
    </location>
</feature>
<keyword evidence="2" id="KW-0238">DNA-binding</keyword>
<evidence type="ECO:0000313" key="5">
    <source>
        <dbReference type="EMBL" id="SHN70508.1"/>
    </source>
</evidence>
<dbReference type="InterPro" id="IPR020449">
    <property type="entry name" value="Tscrpt_reg_AraC-type_HTH"/>
</dbReference>
<evidence type="ECO:0000256" key="2">
    <source>
        <dbReference type="ARBA" id="ARBA00023125"/>
    </source>
</evidence>
<dbReference type="PRINTS" id="PR00032">
    <property type="entry name" value="HTHARAC"/>
</dbReference>
<dbReference type="PROSITE" id="PS01124">
    <property type="entry name" value="HTH_ARAC_FAMILY_2"/>
    <property type="match status" value="1"/>
</dbReference>
<dbReference type="InterPro" id="IPR053142">
    <property type="entry name" value="PchR_regulatory_protein"/>
</dbReference>
<gene>
    <name evidence="5" type="ORF">SAMN02745215_02087</name>
</gene>
<evidence type="ECO:0000259" key="4">
    <source>
        <dbReference type="PROSITE" id="PS01124"/>
    </source>
</evidence>
<proteinExistence type="predicted"/>
<protein>
    <submittedName>
        <fullName evidence="5">Helix-turn-helix domain-containing protein</fullName>
    </submittedName>
</protein>
<dbReference type="GO" id="GO:0043565">
    <property type="term" value="F:sequence-specific DNA binding"/>
    <property type="evidence" value="ECO:0007669"/>
    <property type="project" value="InterPro"/>
</dbReference>
<accession>A0A1M7TIS3</accession>
<keyword evidence="3" id="KW-0804">Transcription</keyword>
<evidence type="ECO:0000256" key="1">
    <source>
        <dbReference type="ARBA" id="ARBA00023015"/>
    </source>
</evidence>
<dbReference type="EMBL" id="FRDN01000006">
    <property type="protein sequence ID" value="SHN70508.1"/>
    <property type="molecule type" value="Genomic_DNA"/>
</dbReference>
<dbReference type="PANTHER" id="PTHR47893:SF1">
    <property type="entry name" value="REGULATORY PROTEIN PCHR"/>
    <property type="match status" value="1"/>
</dbReference>
<dbReference type="Gene3D" id="1.10.10.60">
    <property type="entry name" value="Homeodomain-like"/>
    <property type="match status" value="2"/>
</dbReference>
<dbReference type="SUPFAM" id="SSF46689">
    <property type="entry name" value="Homeodomain-like"/>
    <property type="match status" value="2"/>
</dbReference>
<dbReference type="InterPro" id="IPR018060">
    <property type="entry name" value="HTH_AraC"/>
</dbReference>
<name>A0A1M7TIS3_9FIRM</name>
<dbReference type="SMART" id="SM00342">
    <property type="entry name" value="HTH_ARAC"/>
    <property type="match status" value="1"/>
</dbReference>
<dbReference type="STRING" id="1121395.SAMN02745215_02087"/>
<organism evidence="5 6">
    <name type="scientific">Desulfitobacterium chlororespirans DSM 11544</name>
    <dbReference type="NCBI Taxonomy" id="1121395"/>
    <lineage>
        <taxon>Bacteria</taxon>
        <taxon>Bacillati</taxon>
        <taxon>Bacillota</taxon>
        <taxon>Clostridia</taxon>
        <taxon>Eubacteriales</taxon>
        <taxon>Desulfitobacteriaceae</taxon>
        <taxon>Desulfitobacterium</taxon>
    </lineage>
</organism>
<dbReference type="GO" id="GO:0003700">
    <property type="term" value="F:DNA-binding transcription factor activity"/>
    <property type="evidence" value="ECO:0007669"/>
    <property type="project" value="InterPro"/>
</dbReference>
<dbReference type="AlphaFoldDB" id="A0A1M7TIS3"/>
<dbReference type="InterPro" id="IPR009057">
    <property type="entry name" value="Homeodomain-like_sf"/>
</dbReference>
<dbReference type="RefSeq" id="WP_072772534.1">
    <property type="nucleotide sequence ID" value="NZ_FRDN01000006.1"/>
</dbReference>
<sequence length="318" mass="36023">MKTILNQLYTPFLSQIGLTPEEGASGRGLFYKPNPGLGDGFIWVFPVDNLYAVTIYDIVFKEDVWFGYRHPAFLSVGTYTAPIARLMYESADSSGESLLGYVGQEEMHEQSVHKNVPLCSVSISLTPEFYDSYLAERYSPAFRKLPDILSRLNGNDIIPGAASALKLLRTSRPCGSTAKAYYESKVLETLALIMQWGEDQLRHEEKTRLRDWELNSLQEVSRYLKQHYAEPIPLQTLARLACMSRNKLTTAFKQAHGLTITEYIQELRLEKAKDLLLNSDWDVGEIAGTVGYKLHRSFSEAFKEATGITPSEFRRQTI</sequence>
<evidence type="ECO:0000256" key="3">
    <source>
        <dbReference type="ARBA" id="ARBA00023163"/>
    </source>
</evidence>
<dbReference type="Proteomes" id="UP000184010">
    <property type="component" value="Unassembled WGS sequence"/>
</dbReference>
<dbReference type="PANTHER" id="PTHR47893">
    <property type="entry name" value="REGULATORY PROTEIN PCHR"/>
    <property type="match status" value="1"/>
</dbReference>
<keyword evidence="6" id="KW-1185">Reference proteome</keyword>
<dbReference type="Pfam" id="PF12833">
    <property type="entry name" value="HTH_18"/>
    <property type="match status" value="1"/>
</dbReference>